<keyword evidence="8" id="KW-1185">Reference proteome</keyword>
<sequence length="162" mass="17892">MQLRPMYAPHWFAHIVEMLELRGSANEVLAAIFLSPTIEAVGALTMEGEAQRVHLPIREIVDAAAQARAKLVLLVHTHPSGDPRPSSQDIALTRRLHARLQPHSMILFDHIILARDRYFSFRSSGLLKASENCVLALATQAPAPYRLPPALRGSYDSSPVGE</sequence>
<dbReference type="GO" id="GO:0006508">
    <property type="term" value="P:proteolysis"/>
    <property type="evidence" value="ECO:0007669"/>
    <property type="project" value="UniProtKB-KW"/>
</dbReference>
<name>A0A4Q1KLE2_9SPHN</name>
<dbReference type="Gene3D" id="3.40.140.10">
    <property type="entry name" value="Cytidine Deaminase, domain 2"/>
    <property type="match status" value="1"/>
</dbReference>
<dbReference type="InterPro" id="IPR001405">
    <property type="entry name" value="UPF0758"/>
</dbReference>
<keyword evidence="4" id="KW-0862">Zinc</keyword>
<evidence type="ECO:0000256" key="2">
    <source>
        <dbReference type="ARBA" id="ARBA00022723"/>
    </source>
</evidence>
<accession>A0A4Q1KLE2</accession>
<proteinExistence type="predicted"/>
<keyword evidence="3" id="KW-0378">Hydrolase</keyword>
<dbReference type="RefSeq" id="WP_129402529.1">
    <property type="nucleotide sequence ID" value="NZ_SBKP01000001.1"/>
</dbReference>
<organism evidence="7 8">
    <name type="scientific">Sphingobium fluviale</name>
    <dbReference type="NCBI Taxonomy" id="2506423"/>
    <lineage>
        <taxon>Bacteria</taxon>
        <taxon>Pseudomonadati</taxon>
        <taxon>Pseudomonadota</taxon>
        <taxon>Alphaproteobacteria</taxon>
        <taxon>Sphingomonadales</taxon>
        <taxon>Sphingomonadaceae</taxon>
        <taxon>Sphingobium</taxon>
    </lineage>
</organism>
<keyword evidence="5" id="KW-0482">Metalloprotease</keyword>
<feature type="domain" description="MPN" evidence="6">
    <location>
        <begin position="1"/>
        <end position="127"/>
    </location>
</feature>
<dbReference type="OrthoDB" id="7473593at2"/>
<dbReference type="AlphaFoldDB" id="A0A4Q1KLE2"/>
<dbReference type="Pfam" id="PF04002">
    <property type="entry name" value="RadC"/>
    <property type="match status" value="1"/>
</dbReference>
<dbReference type="PANTHER" id="PTHR30471">
    <property type="entry name" value="DNA REPAIR PROTEIN RADC"/>
    <property type="match status" value="1"/>
</dbReference>
<gene>
    <name evidence="7" type="ORF">EQG66_00035</name>
</gene>
<dbReference type="SUPFAM" id="SSF102712">
    <property type="entry name" value="JAB1/MPN domain"/>
    <property type="match status" value="1"/>
</dbReference>
<keyword evidence="2" id="KW-0479">Metal-binding</keyword>
<dbReference type="PANTHER" id="PTHR30471:SF3">
    <property type="entry name" value="UPF0758 PROTEIN YEES-RELATED"/>
    <property type="match status" value="1"/>
</dbReference>
<evidence type="ECO:0000256" key="5">
    <source>
        <dbReference type="ARBA" id="ARBA00023049"/>
    </source>
</evidence>
<dbReference type="GO" id="GO:0046872">
    <property type="term" value="F:metal ion binding"/>
    <property type="evidence" value="ECO:0007669"/>
    <property type="project" value="UniProtKB-KW"/>
</dbReference>
<dbReference type="Proteomes" id="UP000290958">
    <property type="component" value="Unassembled WGS sequence"/>
</dbReference>
<dbReference type="InterPro" id="IPR037518">
    <property type="entry name" value="MPN"/>
</dbReference>
<comment type="caution">
    <text evidence="7">The sequence shown here is derived from an EMBL/GenBank/DDBJ whole genome shotgun (WGS) entry which is preliminary data.</text>
</comment>
<evidence type="ECO:0000313" key="8">
    <source>
        <dbReference type="Proteomes" id="UP000290958"/>
    </source>
</evidence>
<protein>
    <recommendedName>
        <fullName evidence="6">MPN domain-containing protein</fullName>
    </recommendedName>
</protein>
<evidence type="ECO:0000256" key="1">
    <source>
        <dbReference type="ARBA" id="ARBA00022670"/>
    </source>
</evidence>
<evidence type="ECO:0000259" key="6">
    <source>
        <dbReference type="PROSITE" id="PS50249"/>
    </source>
</evidence>
<dbReference type="InterPro" id="IPR025657">
    <property type="entry name" value="RadC_JAB"/>
</dbReference>
<evidence type="ECO:0000256" key="3">
    <source>
        <dbReference type="ARBA" id="ARBA00022801"/>
    </source>
</evidence>
<dbReference type="PROSITE" id="PS50249">
    <property type="entry name" value="MPN"/>
    <property type="match status" value="1"/>
</dbReference>
<dbReference type="EMBL" id="SBKP01000001">
    <property type="protein sequence ID" value="RXR30743.1"/>
    <property type="molecule type" value="Genomic_DNA"/>
</dbReference>
<reference evidence="8" key="1">
    <citation type="submission" date="2019-01" db="EMBL/GenBank/DDBJ databases">
        <title>Cytophagaceae bacterium strain CAR-16.</title>
        <authorList>
            <person name="Chen W.-M."/>
        </authorList>
    </citation>
    <scope>NUCLEOTIDE SEQUENCE [LARGE SCALE GENOMIC DNA]</scope>
    <source>
        <strain evidence="8">CHR27</strain>
    </source>
</reference>
<dbReference type="GO" id="GO:0008237">
    <property type="term" value="F:metallopeptidase activity"/>
    <property type="evidence" value="ECO:0007669"/>
    <property type="project" value="UniProtKB-KW"/>
</dbReference>
<keyword evidence="1" id="KW-0645">Protease</keyword>
<evidence type="ECO:0000313" key="7">
    <source>
        <dbReference type="EMBL" id="RXR30743.1"/>
    </source>
</evidence>
<evidence type="ECO:0000256" key="4">
    <source>
        <dbReference type="ARBA" id="ARBA00022833"/>
    </source>
</evidence>